<dbReference type="InterPro" id="IPR036704">
    <property type="entry name" value="RraA/RraA-like_sf"/>
</dbReference>
<reference evidence="6 7" key="3">
    <citation type="submission" date="2019-09" db="EMBL/GenBank/DDBJ databases">
        <title>Taxonomic note: a critical rebuttal of the proposed division of the genus Arcobacter into six genera, emended descriptions of Arcobacter anaerophilus and the genus Arcobacter, and an assessment of genus-level boundaries for Epsilonproteobacteria using in silico genomic comparator tools.</title>
        <authorList>
            <person name="On S.L.W."/>
            <person name="Miller W.G."/>
            <person name="Biggs P."/>
            <person name="Cornelius A."/>
            <person name="Vandamme P."/>
        </authorList>
    </citation>
    <scope>NUCLEOTIDE SEQUENCE [LARGE SCALE GENOMIC DNA]</scope>
    <source>
        <strain evidence="6 7">LMG 26638</strain>
    </source>
</reference>
<dbReference type="SUPFAM" id="SSF89562">
    <property type="entry name" value="RraA-like"/>
    <property type="match status" value="1"/>
</dbReference>
<feature type="binding site" evidence="5">
    <location>
        <position position="103"/>
    </location>
    <ligand>
        <name>substrate</name>
    </ligand>
</feature>
<dbReference type="PANTHER" id="PTHR33254">
    <property type="entry name" value="4-HYDROXY-4-METHYL-2-OXOGLUTARATE ALDOLASE 3-RELATED"/>
    <property type="match status" value="1"/>
</dbReference>
<dbReference type="AlphaFoldDB" id="A0A5C2H4E1"/>
<evidence type="ECO:0000256" key="2">
    <source>
        <dbReference type="ARBA" id="ARBA00016549"/>
    </source>
</evidence>
<evidence type="ECO:0000256" key="1">
    <source>
        <dbReference type="ARBA" id="ARBA00001968"/>
    </source>
</evidence>
<reference evidence="7" key="2">
    <citation type="submission" date="2019-09" db="EMBL/GenBank/DDBJ databases">
        <title>Complete genome sequencing of four Arcobacter species reveals a diverse suite of mobile elements.</title>
        <authorList>
            <person name="On S.L.W."/>
            <person name="Miller W.G."/>
            <person name="Biggs P."/>
            <person name="Cornelius A."/>
            <person name="Vandamme P."/>
        </authorList>
    </citation>
    <scope>NUCLEOTIDE SEQUENCE [LARGE SCALE GENOMIC DNA]</scope>
    <source>
        <strain evidence="7">LMG 26638</strain>
    </source>
</reference>
<dbReference type="RefSeq" id="WP_130232767.1">
    <property type="nucleotide sequence ID" value="NZ_BMEF01000004.1"/>
</dbReference>
<evidence type="ECO:0000256" key="5">
    <source>
        <dbReference type="PIRSR" id="PIRSR605493-1"/>
    </source>
</evidence>
<dbReference type="Pfam" id="PF03737">
    <property type="entry name" value="RraA-like"/>
    <property type="match status" value="1"/>
</dbReference>
<feature type="binding site" evidence="5">
    <location>
        <begin position="81"/>
        <end position="84"/>
    </location>
    <ligand>
        <name>substrate</name>
    </ligand>
</feature>
<keyword evidence="5" id="KW-0460">Magnesium</keyword>
<dbReference type="Gene3D" id="3.50.30.40">
    <property type="entry name" value="Ribonuclease E inhibitor RraA/RraA-like"/>
    <property type="match status" value="1"/>
</dbReference>
<keyword evidence="5" id="KW-0479">Metal-binding</keyword>
<evidence type="ECO:0000313" key="7">
    <source>
        <dbReference type="Proteomes" id="UP000322726"/>
    </source>
</evidence>
<protein>
    <recommendedName>
        <fullName evidence="2">Putative 4-hydroxy-4-methyl-2-oxoglutarate aldolase</fullName>
    </recommendedName>
    <alternativeName>
        <fullName evidence="3">Regulator of ribonuclease activity homolog</fullName>
    </alternativeName>
    <alternativeName>
        <fullName evidence="4">RraA-like protein</fullName>
    </alternativeName>
</protein>
<proteinExistence type="predicted"/>
<organism evidence="6 7">
    <name type="scientific">Malaciobacter pacificus</name>
    <dbReference type="NCBI Taxonomy" id="1080223"/>
    <lineage>
        <taxon>Bacteria</taxon>
        <taxon>Pseudomonadati</taxon>
        <taxon>Campylobacterota</taxon>
        <taxon>Epsilonproteobacteria</taxon>
        <taxon>Campylobacterales</taxon>
        <taxon>Arcobacteraceae</taxon>
        <taxon>Malaciobacter</taxon>
    </lineage>
</organism>
<reference evidence="6 7" key="1">
    <citation type="submission" date="2019-09" db="EMBL/GenBank/DDBJ databases">
        <title>Complete genome sequencing of four Arcobacter species reveals a diverse suite of mobile elements.</title>
        <authorList>
            <person name="Miller W.G."/>
            <person name="Yee E."/>
            <person name="Bono J.L."/>
        </authorList>
    </citation>
    <scope>NUCLEOTIDE SEQUENCE [LARGE SCALE GENOMIC DNA]</scope>
    <source>
        <strain evidence="6 7">LMG 26638</strain>
    </source>
</reference>
<dbReference type="KEGG" id="apai:APAC_0664"/>
<gene>
    <name evidence="6" type="ORF">APAC_0664</name>
</gene>
<keyword evidence="7" id="KW-1185">Reference proteome</keyword>
<evidence type="ECO:0000256" key="4">
    <source>
        <dbReference type="ARBA" id="ARBA00030169"/>
    </source>
</evidence>
<dbReference type="Proteomes" id="UP000322726">
    <property type="component" value="Chromosome"/>
</dbReference>
<feature type="binding site" evidence="5">
    <location>
        <position position="104"/>
    </location>
    <ligand>
        <name>Mg(2+)</name>
        <dbReference type="ChEBI" id="CHEBI:18420"/>
    </ligand>
</feature>
<dbReference type="OrthoDB" id="9805307at2"/>
<comment type="cofactor">
    <cofactor evidence="5">
        <name>Mg(2+)</name>
        <dbReference type="ChEBI" id="CHEBI:18420"/>
    </cofactor>
</comment>
<comment type="cofactor">
    <cofactor evidence="1">
        <name>a divalent metal cation</name>
        <dbReference type="ChEBI" id="CHEBI:60240"/>
    </cofactor>
</comment>
<dbReference type="GO" id="GO:0046872">
    <property type="term" value="F:metal ion binding"/>
    <property type="evidence" value="ECO:0007669"/>
    <property type="project" value="UniProtKB-KW"/>
</dbReference>
<accession>A0A5C2H4E1</accession>
<dbReference type="CDD" id="cd16841">
    <property type="entry name" value="RraA_family"/>
    <property type="match status" value="1"/>
</dbReference>
<evidence type="ECO:0000256" key="3">
    <source>
        <dbReference type="ARBA" id="ARBA00029596"/>
    </source>
</evidence>
<evidence type="ECO:0000313" key="6">
    <source>
        <dbReference type="EMBL" id="QEP33811.1"/>
    </source>
</evidence>
<name>A0A5C2H4E1_9BACT</name>
<dbReference type="PANTHER" id="PTHR33254:SF4">
    <property type="entry name" value="4-HYDROXY-4-METHYL-2-OXOGLUTARATE ALDOLASE 3-RELATED"/>
    <property type="match status" value="1"/>
</dbReference>
<sequence length="201" mass="21846">MDYDKFADFSPCDYAGPLKRESFMDCGIKELWQGIPRISGPAFTVEMVGGENLSLHRAIYEAPVGSIIVAQSNTMDYAVIGGNVSLIAKKRGIKGFVIDGLVRDIGEIRENQVAIFGRGVIPMPGGKKNAVPVNIPITAGGISVNPGDIIVADEEGVAVIPKEKAEDIYAQTKANVQKEKEMSFEQWAANHKDKIDSFYKI</sequence>
<dbReference type="InterPro" id="IPR005493">
    <property type="entry name" value="RraA/RraA-like"/>
</dbReference>
<dbReference type="EMBL" id="CP035928">
    <property type="protein sequence ID" value="QEP33811.1"/>
    <property type="molecule type" value="Genomic_DNA"/>
</dbReference>